<dbReference type="EMBL" id="CP033367">
    <property type="protein sequence ID" value="QKD05747.1"/>
    <property type="molecule type" value="Genomic_DNA"/>
</dbReference>
<dbReference type="Proteomes" id="UP000503017">
    <property type="component" value="Chromosome"/>
</dbReference>
<proteinExistence type="predicted"/>
<dbReference type="AlphaFoldDB" id="A0A6M7WUF6"/>
<evidence type="ECO:0000313" key="2">
    <source>
        <dbReference type="Proteomes" id="UP000503017"/>
    </source>
</evidence>
<sequence length="65" mass="7666">MSHTWDLNKRLLKLLRNACRDGANIEGLIEPLAFSEIELLYVFDEDNNNDLKTLISRFLWPVYRA</sequence>
<organism evidence="1 2">
    <name type="scientific">Mesorhizobium loti R88b</name>
    <dbReference type="NCBI Taxonomy" id="935548"/>
    <lineage>
        <taxon>Bacteria</taxon>
        <taxon>Pseudomonadati</taxon>
        <taxon>Pseudomonadota</taxon>
        <taxon>Alphaproteobacteria</taxon>
        <taxon>Hyphomicrobiales</taxon>
        <taxon>Phyllobacteriaceae</taxon>
        <taxon>Mesorhizobium</taxon>
    </lineage>
</organism>
<accession>A0A6M7WUF6</accession>
<evidence type="ECO:0000313" key="1">
    <source>
        <dbReference type="EMBL" id="QKD05747.1"/>
    </source>
</evidence>
<reference evidence="1 2" key="1">
    <citation type="submission" date="2018-10" db="EMBL/GenBank/DDBJ databases">
        <authorList>
            <person name="Perry B.J."/>
            <person name="Sullivan J.T."/>
            <person name="Murphy R.J.T."/>
            <person name="Ramsay J.P."/>
            <person name="Ronson C.W."/>
        </authorList>
    </citation>
    <scope>NUCLEOTIDE SEQUENCE [LARGE SCALE GENOMIC DNA]</scope>
    <source>
        <strain evidence="1 2">R88b</strain>
    </source>
</reference>
<gene>
    <name evidence="1" type="ORF">EB235_33340</name>
</gene>
<protein>
    <submittedName>
        <fullName evidence="1">Uncharacterized protein</fullName>
    </submittedName>
</protein>
<name>A0A6M7WUF6_RHILI</name>